<comment type="caution">
    <text evidence="2">The sequence shown here is derived from an EMBL/GenBank/DDBJ whole genome shotgun (WGS) entry which is preliminary data.</text>
</comment>
<protein>
    <submittedName>
        <fullName evidence="2">Uncharacterized protein</fullName>
    </submittedName>
</protein>
<sequence>MDEQEFSLFTIDTNRRLSPAPMQPCHFKDMNYQGRIIIKINDNVAVDADIQPEPDIVIEETASIDRLEQPLQRRGEPMQPPVQQNRQLHQPVHADTRTSVKATQTMESSFREEVTINPRHALLLQQDLEYAESLAIDQNREHQRLQASLRRSMARTERQRQRNLQKERQEKIQADAIEEISHLRNYGNQDDLITMIFVLQTGQQNRRISKKTPSDDSESEEDEDDNTKDDTLPYNPTHLNGNLLMPFRESAIK</sequence>
<keyword evidence="3" id="KW-1185">Reference proteome</keyword>
<dbReference type="Proteomes" id="UP001217089">
    <property type="component" value="Unassembled WGS sequence"/>
</dbReference>
<accession>A0ABQ9ERF3</accession>
<feature type="region of interest" description="Disordered" evidence="1">
    <location>
        <begin position="74"/>
        <end position="97"/>
    </location>
</feature>
<reference evidence="2 3" key="1">
    <citation type="submission" date="2022-12" db="EMBL/GenBank/DDBJ databases">
        <title>Chromosome-level genome of Tegillarca granosa.</title>
        <authorList>
            <person name="Kim J."/>
        </authorList>
    </citation>
    <scope>NUCLEOTIDE SEQUENCE [LARGE SCALE GENOMIC DNA]</scope>
    <source>
        <strain evidence="2">Teg-2019</strain>
        <tissue evidence="2">Adductor muscle</tissue>
    </source>
</reference>
<proteinExistence type="predicted"/>
<evidence type="ECO:0000313" key="3">
    <source>
        <dbReference type="Proteomes" id="UP001217089"/>
    </source>
</evidence>
<evidence type="ECO:0000313" key="2">
    <source>
        <dbReference type="EMBL" id="KAJ8307807.1"/>
    </source>
</evidence>
<organism evidence="2 3">
    <name type="scientific">Tegillarca granosa</name>
    <name type="common">Malaysian cockle</name>
    <name type="synonym">Anadara granosa</name>
    <dbReference type="NCBI Taxonomy" id="220873"/>
    <lineage>
        <taxon>Eukaryota</taxon>
        <taxon>Metazoa</taxon>
        <taxon>Spiralia</taxon>
        <taxon>Lophotrochozoa</taxon>
        <taxon>Mollusca</taxon>
        <taxon>Bivalvia</taxon>
        <taxon>Autobranchia</taxon>
        <taxon>Pteriomorphia</taxon>
        <taxon>Arcoida</taxon>
        <taxon>Arcoidea</taxon>
        <taxon>Arcidae</taxon>
        <taxon>Tegillarca</taxon>
    </lineage>
</organism>
<feature type="region of interest" description="Disordered" evidence="1">
    <location>
        <begin position="204"/>
        <end position="253"/>
    </location>
</feature>
<feature type="compositionally biased region" description="Basic and acidic residues" evidence="1">
    <location>
        <begin position="154"/>
        <end position="169"/>
    </location>
</feature>
<name>A0ABQ9ERF3_TEGGR</name>
<evidence type="ECO:0000256" key="1">
    <source>
        <dbReference type="SAM" id="MobiDB-lite"/>
    </source>
</evidence>
<dbReference type="EMBL" id="JARBDR010000709">
    <property type="protein sequence ID" value="KAJ8307807.1"/>
    <property type="molecule type" value="Genomic_DNA"/>
</dbReference>
<feature type="region of interest" description="Disordered" evidence="1">
    <location>
        <begin position="150"/>
        <end position="169"/>
    </location>
</feature>
<gene>
    <name evidence="2" type="ORF">KUTeg_014637</name>
</gene>
<feature type="compositionally biased region" description="Acidic residues" evidence="1">
    <location>
        <begin position="215"/>
        <end position="227"/>
    </location>
</feature>